<feature type="compositionally biased region" description="Low complexity" evidence="2">
    <location>
        <begin position="115"/>
        <end position="133"/>
    </location>
</feature>
<dbReference type="Proteomes" id="UP000807469">
    <property type="component" value="Unassembled WGS sequence"/>
</dbReference>
<feature type="region of interest" description="Disordered" evidence="2">
    <location>
        <begin position="1"/>
        <end position="24"/>
    </location>
</feature>
<comment type="caution">
    <text evidence="3">The sequence shown here is derived from an EMBL/GenBank/DDBJ whole genome shotgun (WGS) entry which is preliminary data.</text>
</comment>
<dbReference type="AlphaFoldDB" id="A0A9P6CSY0"/>
<evidence type="ECO:0000256" key="2">
    <source>
        <dbReference type="SAM" id="MobiDB-lite"/>
    </source>
</evidence>
<keyword evidence="1" id="KW-0175">Coiled coil</keyword>
<accession>A0A9P6CSY0</accession>
<dbReference type="OrthoDB" id="3099675at2759"/>
<organism evidence="3 4">
    <name type="scientific">Pholiota conissans</name>
    <dbReference type="NCBI Taxonomy" id="109636"/>
    <lineage>
        <taxon>Eukaryota</taxon>
        <taxon>Fungi</taxon>
        <taxon>Dikarya</taxon>
        <taxon>Basidiomycota</taxon>
        <taxon>Agaricomycotina</taxon>
        <taxon>Agaricomycetes</taxon>
        <taxon>Agaricomycetidae</taxon>
        <taxon>Agaricales</taxon>
        <taxon>Agaricineae</taxon>
        <taxon>Strophariaceae</taxon>
        <taxon>Pholiota</taxon>
    </lineage>
</organism>
<evidence type="ECO:0000256" key="1">
    <source>
        <dbReference type="SAM" id="Coils"/>
    </source>
</evidence>
<keyword evidence="4" id="KW-1185">Reference proteome</keyword>
<name>A0A9P6CSY0_9AGAR</name>
<dbReference type="EMBL" id="MU155665">
    <property type="protein sequence ID" value="KAF9471549.1"/>
    <property type="molecule type" value="Genomic_DNA"/>
</dbReference>
<protein>
    <submittedName>
        <fullName evidence="3">Uncharacterized protein</fullName>
    </submittedName>
</protein>
<reference evidence="3" key="1">
    <citation type="submission" date="2020-11" db="EMBL/GenBank/DDBJ databases">
        <authorList>
            <consortium name="DOE Joint Genome Institute"/>
            <person name="Ahrendt S."/>
            <person name="Riley R."/>
            <person name="Andreopoulos W."/>
            <person name="Labutti K."/>
            <person name="Pangilinan J."/>
            <person name="Ruiz-Duenas F.J."/>
            <person name="Barrasa J.M."/>
            <person name="Sanchez-Garcia M."/>
            <person name="Camarero S."/>
            <person name="Miyauchi S."/>
            <person name="Serrano A."/>
            <person name="Linde D."/>
            <person name="Babiker R."/>
            <person name="Drula E."/>
            <person name="Ayuso-Fernandez I."/>
            <person name="Pacheco R."/>
            <person name="Padilla G."/>
            <person name="Ferreira P."/>
            <person name="Barriuso J."/>
            <person name="Kellner H."/>
            <person name="Castanera R."/>
            <person name="Alfaro M."/>
            <person name="Ramirez L."/>
            <person name="Pisabarro A.G."/>
            <person name="Kuo A."/>
            <person name="Tritt A."/>
            <person name="Lipzen A."/>
            <person name="He G."/>
            <person name="Yan M."/>
            <person name="Ng V."/>
            <person name="Cullen D."/>
            <person name="Martin F."/>
            <person name="Rosso M.-N."/>
            <person name="Henrissat B."/>
            <person name="Hibbett D."/>
            <person name="Martinez A.T."/>
            <person name="Grigoriev I.V."/>
        </authorList>
    </citation>
    <scope>NUCLEOTIDE SEQUENCE</scope>
    <source>
        <strain evidence="3">CIRM-BRFM 674</strain>
    </source>
</reference>
<proteinExistence type="predicted"/>
<feature type="coiled-coil region" evidence="1">
    <location>
        <begin position="304"/>
        <end position="345"/>
    </location>
</feature>
<sequence length="345" mass="37998">MAPFKSSPSEKASEKNPVSPSTSPFLPLRYIDIEDYTRGIILNASSTSEGQDQLAQHVVWKLEHMKDGGRAQHEHVIAYVTDHNKNEVRLSIERSKGQDNAAPNDKNHSHRAPRSSTGTITSSSIPNSSQDSILKPSPAMDIVKNIGQMQFPGSRVLTIFEPDPPIPLLQLVITIESIHHRNTFYTMLRNQCYWFATLIMNISMTLGGTGEFFPVKGKVGAKPEVKHLRRIQLSDTDIDSSGLSEIPIYPGPEAEPHETVGELGTIVGMHKGIPIVAVSPVEIREAALESQRRYECTLHELATKKSERVSADEALKQLAAAQAETATAQAEIAALRRQLAAQRDM</sequence>
<evidence type="ECO:0000313" key="4">
    <source>
        <dbReference type="Proteomes" id="UP000807469"/>
    </source>
</evidence>
<feature type="region of interest" description="Disordered" evidence="2">
    <location>
        <begin position="94"/>
        <end position="135"/>
    </location>
</feature>
<gene>
    <name evidence="3" type="ORF">BDN70DRAFT_888022</name>
</gene>
<evidence type="ECO:0000313" key="3">
    <source>
        <dbReference type="EMBL" id="KAF9471549.1"/>
    </source>
</evidence>